<dbReference type="Gene3D" id="3.90.320.10">
    <property type="match status" value="1"/>
</dbReference>
<dbReference type="InterPro" id="IPR027417">
    <property type="entry name" value="P-loop_NTPase"/>
</dbReference>
<dbReference type="InterPro" id="IPR011604">
    <property type="entry name" value="PDDEXK-like_dom_sf"/>
</dbReference>
<dbReference type="RefSeq" id="WP_183368157.1">
    <property type="nucleotide sequence ID" value="NZ_JACIEZ010000012.1"/>
</dbReference>
<dbReference type="GO" id="GO:0003678">
    <property type="term" value="F:DNA helicase activity"/>
    <property type="evidence" value="ECO:0007669"/>
    <property type="project" value="UniProtKB-EC"/>
</dbReference>
<dbReference type="SUPFAM" id="SSF52540">
    <property type="entry name" value="P-loop containing nucleoside triphosphate hydrolases"/>
    <property type="match status" value="1"/>
</dbReference>
<dbReference type="EC" id="3.6.4.12" evidence="2"/>
<dbReference type="AlphaFoldDB" id="A0A7W6NMQ9"/>
<proteinExistence type="predicted"/>
<dbReference type="GO" id="GO:0016787">
    <property type="term" value="F:hydrolase activity"/>
    <property type="evidence" value="ECO:0007669"/>
    <property type="project" value="UniProtKB-KW"/>
</dbReference>
<gene>
    <name evidence="2" type="ORF">GGR23_004106</name>
</gene>
<dbReference type="EC" id="3.1.-.-" evidence="2"/>
<keyword evidence="2" id="KW-0067">ATP-binding</keyword>
<name>A0A7W6NMQ9_9HYPH</name>
<keyword evidence="3" id="KW-1185">Reference proteome</keyword>
<dbReference type="InterPro" id="IPR038726">
    <property type="entry name" value="PDDEXK_AddAB-type"/>
</dbReference>
<sequence>MARASKRVLTIAPGLPFLPTLARAICAGEVVPGFRLDGENPERLAALTIYVPTRRAVRVLRSEFVTLLGGQSAILPLIRPLGETDDDSGYFDLEPPEILDLAEPLPSTARLLELARLILAWRNRLPEAVARMHPDSPLAAPASPADAVWLARDLSDLIDSIETEERDWDDLRRLDTDAYSAWWQLTAEFLKIASHFWPARLEELKASSSARHRNALLRVEARRLAQLDGKADPVIVAGSTGSVPATAELIGVVAGLQQGAVVLPGLDQWMDDEDWKEVAPLDAEGLLTDPARRSHPQYGLAVLLRKLGLERDDVRPLGQPDADLTMRQRILSAALAPADATSRWSDWRRGLEPDAFERAFSDVGLIEAANEREEAAAIAVALRLALDRPGRHGLSQAALITPDRGLARRVKAELARFGIEADDTAGTPLMATPQGTLTRLVLECTLRPGDPVALISLLKHPLARFGMNAEALPEAACALELLALRGGVGSVDIAGVDSLLDAMLAEQAEAYHVPEWRKSIPPEALEPARALAVAIRNSTAPLTGTLFAGDLRQGLRQQRPLSEWAELTGRVLEAVACCPAKGFGPLWSDEAGAALADLLASIMETDGIIEADGPQWADIMEAFLSGEQVKPRAMSHPRVFIFGTLEARLQSVDTLVLGGLNEGVWPASTSGNPFLSRMMKTGIGLEPPERRTGQHAHDFEMANGTRHLIYSRSARIGTAPAVASRWLQRLLALGGKDFAEGLRRRASGYCHWAGLLDAGERQEPATRPDPRPPAALQPKSYSFSEVGRLRRDPYAIYARRILRLDPLDGYNTDPGAAERGTLYHRIVDRFVREGHRAGYPEASAAMGRIIEEEFDRERLPAHVDAVWRPRFAEVAASFLEWQAERDRIVEKSITEVRARFDLPALGISVTGVADRIDIKPGGVADIIDYKTGSSPSTAQARSLLDPQLPLEAAALMGGAFRQAGVRQPDDLLYVRLRPGTRFKAEVVNNEKGKVTASTQVKSAPHLAAESLNELSRFVSVLQTGQRGFMSRLIPASAQDYGGEYDHLARVAEWATAEGEEEAGDE</sequence>
<keyword evidence="2" id="KW-0547">Nucleotide-binding</keyword>
<keyword evidence="2" id="KW-0347">Helicase</keyword>
<feature type="domain" description="PD-(D/E)XK endonuclease-like" evidence="1">
    <location>
        <begin position="781"/>
        <end position="996"/>
    </location>
</feature>
<dbReference type="InterPro" id="IPR014153">
    <property type="entry name" value="Ds_break_AddB"/>
</dbReference>
<accession>A0A7W6NMQ9</accession>
<dbReference type="NCBIfam" id="TIGR02786">
    <property type="entry name" value="addB_alphas"/>
    <property type="match status" value="1"/>
</dbReference>
<evidence type="ECO:0000313" key="3">
    <source>
        <dbReference type="Proteomes" id="UP000528286"/>
    </source>
</evidence>
<dbReference type="EMBL" id="JACIEZ010000012">
    <property type="protein sequence ID" value="MBB4066879.1"/>
    <property type="molecule type" value="Genomic_DNA"/>
</dbReference>
<keyword evidence="2" id="KW-0378">Hydrolase</keyword>
<dbReference type="Proteomes" id="UP000528286">
    <property type="component" value="Unassembled WGS sequence"/>
</dbReference>
<protein>
    <submittedName>
        <fullName evidence="2">ATP-dependent helicase/nuclease subunit B</fullName>
        <ecNumber evidence="2">3.1.-.-</ecNumber>
        <ecNumber evidence="2">3.6.4.12</ecNumber>
    </submittedName>
</protein>
<comment type="caution">
    <text evidence="2">The sequence shown here is derived from an EMBL/GenBank/DDBJ whole genome shotgun (WGS) entry which is preliminary data.</text>
</comment>
<evidence type="ECO:0000313" key="2">
    <source>
        <dbReference type="EMBL" id="MBB4066879.1"/>
    </source>
</evidence>
<reference evidence="2 3" key="1">
    <citation type="submission" date="2020-08" db="EMBL/GenBank/DDBJ databases">
        <title>Genomic Encyclopedia of Type Strains, Phase IV (KMG-IV): sequencing the most valuable type-strain genomes for metagenomic binning, comparative biology and taxonomic classification.</title>
        <authorList>
            <person name="Goeker M."/>
        </authorList>
    </citation>
    <scope>NUCLEOTIDE SEQUENCE [LARGE SCALE GENOMIC DNA]</scope>
    <source>
        <strain evidence="2 3">DSM 29853</strain>
    </source>
</reference>
<evidence type="ECO:0000259" key="1">
    <source>
        <dbReference type="Pfam" id="PF12705"/>
    </source>
</evidence>
<organism evidence="2 3">
    <name type="scientific">Gellertiella hungarica</name>
    <dbReference type="NCBI Taxonomy" id="1572859"/>
    <lineage>
        <taxon>Bacteria</taxon>
        <taxon>Pseudomonadati</taxon>
        <taxon>Pseudomonadota</taxon>
        <taxon>Alphaproteobacteria</taxon>
        <taxon>Hyphomicrobiales</taxon>
        <taxon>Rhizobiaceae</taxon>
        <taxon>Gellertiella</taxon>
    </lineage>
</organism>
<dbReference type="Pfam" id="PF12705">
    <property type="entry name" value="PDDEXK_1"/>
    <property type="match status" value="1"/>
</dbReference>